<keyword evidence="1" id="KW-0472">Membrane</keyword>
<dbReference type="InterPro" id="IPR038690">
    <property type="entry name" value="NusG_2_sf"/>
</dbReference>
<dbReference type="PATRIC" id="fig|1286171.3.peg.1563"/>
<dbReference type="Pfam" id="PF07009">
    <property type="entry name" value="NusG_II"/>
    <property type="match status" value="1"/>
</dbReference>
<dbReference type="Gene3D" id="2.60.320.10">
    <property type="entry name" value="N-utilization substance G protein NusG, insert domain"/>
    <property type="match status" value="1"/>
</dbReference>
<dbReference type="AlphaFoldDB" id="W8TL21"/>
<organism evidence="2 3">
    <name type="scientific">Peptoclostridium acidaminophilum DSM 3953</name>
    <dbReference type="NCBI Taxonomy" id="1286171"/>
    <lineage>
        <taxon>Bacteria</taxon>
        <taxon>Bacillati</taxon>
        <taxon>Bacillota</taxon>
        <taxon>Clostridia</taxon>
        <taxon>Peptostreptococcales</taxon>
        <taxon>Peptoclostridiaceae</taxon>
        <taxon>Peptoclostridium</taxon>
    </lineage>
</organism>
<evidence type="ECO:0000256" key="1">
    <source>
        <dbReference type="SAM" id="Phobius"/>
    </source>
</evidence>
<dbReference type="Proteomes" id="UP000019591">
    <property type="component" value="Chromosome"/>
</dbReference>
<dbReference type="KEGG" id="eac:EAL2_c16120"/>
<dbReference type="OrthoDB" id="47603at2"/>
<protein>
    <submittedName>
        <fullName evidence="2">Uncharacterized protein</fullName>
    </submittedName>
</protein>
<accession>W8TL21</accession>
<feature type="transmembrane region" description="Helical" evidence="1">
    <location>
        <begin position="6"/>
        <end position="23"/>
    </location>
</feature>
<keyword evidence="3" id="KW-1185">Reference proteome</keyword>
<gene>
    <name evidence="2" type="ORF">EAL2_c16120</name>
</gene>
<evidence type="ECO:0000313" key="3">
    <source>
        <dbReference type="Proteomes" id="UP000019591"/>
    </source>
</evidence>
<name>W8TL21_PEPAC</name>
<dbReference type="CDD" id="cd09911">
    <property type="entry name" value="Lin0431_like"/>
    <property type="match status" value="1"/>
</dbReference>
<dbReference type="eggNOG" id="COG5341">
    <property type="taxonomic scope" value="Bacteria"/>
</dbReference>
<evidence type="ECO:0000313" key="2">
    <source>
        <dbReference type="EMBL" id="AHM56907.1"/>
    </source>
</evidence>
<dbReference type="STRING" id="1286171.EAL2_c16120"/>
<dbReference type="HOGENOM" id="CLU_130936_2_1_9"/>
<reference evidence="2 3" key="1">
    <citation type="journal article" date="2014" name="Genome Announc.">
        <title>Complete Genome Sequence of Amino Acid-Utilizing Eubacterium acidaminophilum al-2 (DSM 3953).</title>
        <authorList>
            <person name="Poehlein A."/>
            <person name="Andreesen J.R."/>
            <person name="Daniel R."/>
        </authorList>
    </citation>
    <scope>NUCLEOTIDE SEQUENCE [LARGE SCALE GENOMIC DNA]</scope>
    <source>
        <strain evidence="2 3">DSM 3953</strain>
    </source>
</reference>
<dbReference type="EMBL" id="CP007452">
    <property type="protein sequence ID" value="AHM56907.1"/>
    <property type="molecule type" value="Genomic_DNA"/>
</dbReference>
<keyword evidence="1" id="KW-1133">Transmembrane helix</keyword>
<sequence>MKRTDIYIIAAVLLLSAIGMYAVKAIQHDKEGKHVIISVDGKIYEDIAVGNATSKKIEVKTEYGSNIVYIHDGGAEVIDADCRDLICKKTGFISKPGQTIVCLPHKLVVTISAESGGGGDADAVSQ</sequence>
<dbReference type="RefSeq" id="WP_025435883.1">
    <property type="nucleotide sequence ID" value="NZ_CP007452.1"/>
</dbReference>
<keyword evidence="1" id="KW-0812">Transmembrane</keyword>
<proteinExistence type="predicted"/>